<proteinExistence type="predicted"/>
<keyword evidence="3" id="KW-1185">Reference proteome</keyword>
<evidence type="ECO:0000256" key="1">
    <source>
        <dbReference type="SAM" id="MobiDB-lite"/>
    </source>
</evidence>
<reference key="2">
    <citation type="submission" date="2011-10" db="EMBL/GenBank/DDBJ databases">
        <title>The genome and transcriptome sequence of Clonorchis sinensis provide insights into the carcinogenic liver fluke.</title>
        <authorList>
            <person name="Wang X."/>
            <person name="Huang Y."/>
            <person name="Chen W."/>
            <person name="Liu H."/>
            <person name="Guo L."/>
            <person name="Chen Y."/>
            <person name="Luo F."/>
            <person name="Zhou W."/>
            <person name="Sun J."/>
            <person name="Mao Q."/>
            <person name="Liang P."/>
            <person name="Zhou C."/>
            <person name="Tian Y."/>
            <person name="Men J."/>
            <person name="Lv X."/>
            <person name="Huang L."/>
            <person name="Zhou J."/>
            <person name="Hu Y."/>
            <person name="Li R."/>
            <person name="Zhang F."/>
            <person name="Lei H."/>
            <person name="Li X."/>
            <person name="Hu X."/>
            <person name="Liang C."/>
            <person name="Xu J."/>
            <person name="Wu Z."/>
            <person name="Yu X."/>
        </authorList>
    </citation>
    <scope>NUCLEOTIDE SEQUENCE</scope>
    <source>
        <strain>Henan</strain>
    </source>
</reference>
<accession>G7YX98</accession>
<sequence length="387" mass="43355">MQRQGVERKRDVHGRGACLEDEITPAWKVRFLKATTECPKSTETLSSVDVDQTDNAPSIYSASQLPIKPRQRESALLESRNGHQGCGTRTGDYHRQSKADVESRVIWIQLEDHVCVNQRPAKLNELRPYQAFVAGTAKALGLGTEEDEINDNRDKSKPATDKQKRCSFMDQRSGSEPLAAGDGPVLLGVWQSAQDGALDVTHLRISHATNSPKSNASRFAQQPELSDYHVKLRVSQLDSTGPLITQIYQAINSMLEITSDAHYWRIWRIQSPLKVLFHLVCYEICKKESHQAVTTTACTVTKNFSYQGGSSTSSKEFICGMQNIMCYFEAVWGDYYRCERGKLVIGGGLGGDHTGLQLLRTRSGVSCRWYFRAASTSMPEIKWKNED</sequence>
<name>G7YX98_CLOSI</name>
<reference evidence="2" key="1">
    <citation type="journal article" date="2011" name="Genome Biol.">
        <title>The draft genome of the carcinogenic human liver fluke Clonorchis sinensis.</title>
        <authorList>
            <person name="Wang X."/>
            <person name="Chen W."/>
            <person name="Huang Y."/>
            <person name="Sun J."/>
            <person name="Men J."/>
            <person name="Liu H."/>
            <person name="Luo F."/>
            <person name="Guo L."/>
            <person name="Lv X."/>
            <person name="Deng C."/>
            <person name="Zhou C."/>
            <person name="Fan Y."/>
            <person name="Li X."/>
            <person name="Huang L."/>
            <person name="Hu Y."/>
            <person name="Liang C."/>
            <person name="Hu X."/>
            <person name="Xu J."/>
            <person name="Yu X."/>
        </authorList>
    </citation>
    <scope>NUCLEOTIDE SEQUENCE [LARGE SCALE GENOMIC DNA]</scope>
    <source>
        <strain evidence="2">Henan</strain>
    </source>
</reference>
<dbReference type="Proteomes" id="UP000008909">
    <property type="component" value="Unassembled WGS sequence"/>
</dbReference>
<evidence type="ECO:0000313" key="2">
    <source>
        <dbReference type="EMBL" id="GAA57578.1"/>
    </source>
</evidence>
<organism evidence="2 3">
    <name type="scientific">Clonorchis sinensis</name>
    <name type="common">Chinese liver fluke</name>
    <dbReference type="NCBI Taxonomy" id="79923"/>
    <lineage>
        <taxon>Eukaryota</taxon>
        <taxon>Metazoa</taxon>
        <taxon>Spiralia</taxon>
        <taxon>Lophotrochozoa</taxon>
        <taxon>Platyhelminthes</taxon>
        <taxon>Trematoda</taxon>
        <taxon>Digenea</taxon>
        <taxon>Opisthorchiida</taxon>
        <taxon>Opisthorchiata</taxon>
        <taxon>Opisthorchiidae</taxon>
        <taxon>Clonorchis</taxon>
    </lineage>
</organism>
<protein>
    <submittedName>
        <fullName evidence="2">Uncharacterized protein</fullName>
    </submittedName>
</protein>
<dbReference type="EMBL" id="DF144863">
    <property type="protein sequence ID" value="GAA57578.1"/>
    <property type="molecule type" value="Genomic_DNA"/>
</dbReference>
<feature type="compositionally biased region" description="Basic and acidic residues" evidence="1">
    <location>
        <begin position="150"/>
        <end position="164"/>
    </location>
</feature>
<feature type="region of interest" description="Disordered" evidence="1">
    <location>
        <begin position="144"/>
        <end position="177"/>
    </location>
</feature>
<gene>
    <name evidence="2" type="ORF">CLF_112922</name>
</gene>
<evidence type="ECO:0000313" key="3">
    <source>
        <dbReference type="Proteomes" id="UP000008909"/>
    </source>
</evidence>
<dbReference type="AlphaFoldDB" id="G7YX98"/>